<accession>A0A429YZK8</accession>
<gene>
    <name evidence="6" type="ORF">EJC49_09010</name>
</gene>
<dbReference type="PANTHER" id="PTHR30290">
    <property type="entry name" value="PERIPLASMIC BINDING COMPONENT OF ABC TRANSPORTER"/>
    <property type="match status" value="1"/>
</dbReference>
<comment type="subcellular location">
    <subcellularLocation>
        <location evidence="1">Periplasm</location>
    </subcellularLocation>
</comment>
<evidence type="ECO:0000256" key="1">
    <source>
        <dbReference type="ARBA" id="ARBA00004418"/>
    </source>
</evidence>
<dbReference type="Proteomes" id="UP000278398">
    <property type="component" value="Unassembled WGS sequence"/>
</dbReference>
<dbReference type="Gene3D" id="3.40.190.10">
    <property type="entry name" value="Periplasmic binding protein-like II"/>
    <property type="match status" value="1"/>
</dbReference>
<feature type="signal peptide" evidence="4">
    <location>
        <begin position="1"/>
        <end position="25"/>
    </location>
</feature>
<dbReference type="PIRSF" id="PIRSF002741">
    <property type="entry name" value="MppA"/>
    <property type="match status" value="1"/>
</dbReference>
<dbReference type="Gene3D" id="3.10.105.10">
    <property type="entry name" value="Dipeptide-binding Protein, Domain 3"/>
    <property type="match status" value="1"/>
</dbReference>
<dbReference type="GO" id="GO:0015833">
    <property type="term" value="P:peptide transport"/>
    <property type="evidence" value="ECO:0007669"/>
    <property type="project" value="TreeGrafter"/>
</dbReference>
<organism evidence="6 7">
    <name type="scientific">Aquibium carbonis</name>
    <dbReference type="NCBI Taxonomy" id="2495581"/>
    <lineage>
        <taxon>Bacteria</taxon>
        <taxon>Pseudomonadati</taxon>
        <taxon>Pseudomonadota</taxon>
        <taxon>Alphaproteobacteria</taxon>
        <taxon>Hyphomicrobiales</taxon>
        <taxon>Phyllobacteriaceae</taxon>
        <taxon>Aquibium</taxon>
    </lineage>
</organism>
<dbReference type="AlphaFoldDB" id="A0A429YZK8"/>
<evidence type="ECO:0000313" key="7">
    <source>
        <dbReference type="Proteomes" id="UP000278398"/>
    </source>
</evidence>
<evidence type="ECO:0000256" key="3">
    <source>
        <dbReference type="ARBA" id="ARBA00022729"/>
    </source>
</evidence>
<dbReference type="PANTHER" id="PTHR30290:SF64">
    <property type="entry name" value="ABC TRANSPORTER PERIPLASMIC BINDING PROTEIN"/>
    <property type="match status" value="1"/>
</dbReference>
<dbReference type="Pfam" id="PF00496">
    <property type="entry name" value="SBP_bac_5"/>
    <property type="match status" value="1"/>
</dbReference>
<dbReference type="EMBL" id="RWKW01000031">
    <property type="protein sequence ID" value="RST86834.1"/>
    <property type="molecule type" value="Genomic_DNA"/>
</dbReference>
<dbReference type="GO" id="GO:0042884">
    <property type="term" value="P:microcin transport"/>
    <property type="evidence" value="ECO:0007669"/>
    <property type="project" value="TreeGrafter"/>
</dbReference>
<sequence>MQLTKPFAAALLSIVLAGMPTTIQAQSTEGEWRTTASLIGESKYAGSFERYEHVNPDAPKGGTLNTVTSGTFDSFNPFVVRGTPAAGFSQVGGVLWDTLMEQSIDEPGTSHPLVAEAFRYPEDYSSATYRLNPAARWHDGEQITADDVVWTFDKLKEISPFFNRYFANVTGAEAVGERDVLFTFDQTGNRELPLILGDMPVLPRHWWEGTDDRGGTRDITRPTLEPPLGSGAYRIASFRPGAEIIWTRVEDHWARDLPVNVGRKNFDRRRYVYIQDENAGWQAFIKGGLDDMRFENSSRRWHTEYNFPALQAGDVVKAEFPTEHGEAMQAFVLNLRRPQFQDRRVREALTWALDFESMNRNLFYNSNTRTTSYFEGGELASSGLPQGRELEILEEFRDRLPPEVFDKEFKLPVYDTPQSERQNLREAVRLFAEAGWTVKGGRLVNERGEQFRIEFLGRGPTDEIIAGSFIANLRKLGIDASLRIIDPAQYVNRYRAFDFDSLTGQFAQSLSPGNEQREFWGSEAADQPGSRNLVGIKDPVVDALVDKVIFAKDRDELVAATHALDRVLLWNFYVVPQWHRPEVWLAYWNKFGMPDTQPAYAGVDIDSWWVDTEKEAALAAKYRSQN</sequence>
<reference evidence="6 7" key="1">
    <citation type="submission" date="2018-12" db="EMBL/GenBank/DDBJ databases">
        <title>Mesorhizobium carbonis sp. nov., isolated from coal mine water.</title>
        <authorList>
            <person name="Xin W."/>
            <person name="Xu Z."/>
            <person name="Xiang F."/>
            <person name="Zhang J."/>
            <person name="Xi L."/>
            <person name="Liu J."/>
        </authorList>
    </citation>
    <scope>NUCLEOTIDE SEQUENCE [LARGE SCALE GENOMIC DNA]</scope>
    <source>
        <strain evidence="6 7">B2.3</strain>
    </source>
</reference>
<evidence type="ECO:0000256" key="4">
    <source>
        <dbReference type="SAM" id="SignalP"/>
    </source>
</evidence>
<keyword evidence="7" id="KW-1185">Reference proteome</keyword>
<evidence type="ECO:0000313" key="6">
    <source>
        <dbReference type="EMBL" id="RST86834.1"/>
    </source>
</evidence>
<comment type="similarity">
    <text evidence="2">Belongs to the bacterial solute-binding protein 5 family.</text>
</comment>
<keyword evidence="3 4" id="KW-0732">Signal</keyword>
<feature type="chain" id="PRO_5019238800" evidence="4">
    <location>
        <begin position="26"/>
        <end position="626"/>
    </location>
</feature>
<dbReference type="GO" id="GO:1904680">
    <property type="term" value="F:peptide transmembrane transporter activity"/>
    <property type="evidence" value="ECO:0007669"/>
    <property type="project" value="TreeGrafter"/>
</dbReference>
<dbReference type="SUPFAM" id="SSF53850">
    <property type="entry name" value="Periplasmic binding protein-like II"/>
    <property type="match status" value="1"/>
</dbReference>
<dbReference type="InterPro" id="IPR000914">
    <property type="entry name" value="SBP_5_dom"/>
</dbReference>
<evidence type="ECO:0000259" key="5">
    <source>
        <dbReference type="Pfam" id="PF00496"/>
    </source>
</evidence>
<protein>
    <submittedName>
        <fullName evidence="6">ABC transporter substrate-binding protein</fullName>
    </submittedName>
</protein>
<dbReference type="GO" id="GO:0043190">
    <property type="term" value="C:ATP-binding cassette (ABC) transporter complex"/>
    <property type="evidence" value="ECO:0007669"/>
    <property type="project" value="InterPro"/>
</dbReference>
<dbReference type="OrthoDB" id="9803988at2"/>
<dbReference type="RefSeq" id="WP_126699436.1">
    <property type="nucleotide sequence ID" value="NZ_RWKW01000031.1"/>
</dbReference>
<feature type="domain" description="Solute-binding protein family 5" evidence="5">
    <location>
        <begin position="111"/>
        <end position="522"/>
    </location>
</feature>
<dbReference type="InterPro" id="IPR030678">
    <property type="entry name" value="Peptide/Ni-bd"/>
</dbReference>
<evidence type="ECO:0000256" key="2">
    <source>
        <dbReference type="ARBA" id="ARBA00005695"/>
    </source>
</evidence>
<proteinExistence type="inferred from homology"/>
<name>A0A429YZK8_9HYPH</name>
<comment type="caution">
    <text evidence="6">The sequence shown here is derived from an EMBL/GenBank/DDBJ whole genome shotgun (WGS) entry which is preliminary data.</text>
</comment>
<dbReference type="GO" id="GO:0030288">
    <property type="term" value="C:outer membrane-bounded periplasmic space"/>
    <property type="evidence" value="ECO:0007669"/>
    <property type="project" value="TreeGrafter"/>
</dbReference>
<dbReference type="InterPro" id="IPR039424">
    <property type="entry name" value="SBP_5"/>
</dbReference>
<dbReference type="CDD" id="cd08497">
    <property type="entry name" value="MbnE-like"/>
    <property type="match status" value="1"/>
</dbReference>